<dbReference type="AlphaFoldDB" id="A0A875RWE3"/>
<gene>
    <name evidence="1" type="ORF">FOA43_000472</name>
</gene>
<dbReference type="Proteomes" id="UP000662931">
    <property type="component" value="Chromosome 1"/>
</dbReference>
<proteinExistence type="predicted"/>
<reference evidence="1" key="1">
    <citation type="submission" date="2020-10" db="EMBL/GenBank/DDBJ databases">
        <authorList>
            <person name="Roach M.J.R."/>
        </authorList>
    </citation>
    <scope>NUCLEOTIDE SEQUENCE</scope>
    <source>
        <strain evidence="1">CBS 1945</strain>
    </source>
</reference>
<evidence type="ECO:0000313" key="1">
    <source>
        <dbReference type="EMBL" id="QPG73166.1"/>
    </source>
</evidence>
<dbReference type="GeneID" id="62193873"/>
<dbReference type="RefSeq" id="XP_038776731.1">
    <property type="nucleotide sequence ID" value="XM_038920803.1"/>
</dbReference>
<dbReference type="OrthoDB" id="5358702at2759"/>
<dbReference type="EMBL" id="CP064812">
    <property type="protein sequence ID" value="QPG73166.1"/>
    <property type="molecule type" value="Genomic_DNA"/>
</dbReference>
<dbReference type="KEGG" id="bnn:FOA43_000472"/>
<organism evidence="1 2">
    <name type="scientific">Eeniella nana</name>
    <name type="common">Yeast</name>
    <name type="synonym">Brettanomyces nanus</name>
    <dbReference type="NCBI Taxonomy" id="13502"/>
    <lineage>
        <taxon>Eukaryota</taxon>
        <taxon>Fungi</taxon>
        <taxon>Dikarya</taxon>
        <taxon>Ascomycota</taxon>
        <taxon>Saccharomycotina</taxon>
        <taxon>Pichiomycetes</taxon>
        <taxon>Pichiales</taxon>
        <taxon>Pichiaceae</taxon>
        <taxon>Brettanomyces</taxon>
    </lineage>
</organism>
<protein>
    <submittedName>
        <fullName evidence="1">Uncharacterized protein</fullName>
    </submittedName>
</protein>
<sequence>MSLEVTQQLLSVLSDEITLYKCVQCVADSDVNQDSSLGSLFKAETFPHKYDPKKNILDILVEKSQLAQCFVECYKYLYMGEDGDDKLKYFAALGILLVTPEDHTAMKYVSSIRGPQYQQDFQFRIICAYLTSSIAKTNKSSSLWVCFRRLLVKLMEDDRCNVGPLSRVTLKIILISVKVHPRNYYAFNTLRFLIAMLRDNGDRSLLNYYEASIMEYLKTDGLDDYSMWMALVQLATGLSTEEYYLKEFRRYCSYKWDAEFIEYRYTNDSYSDLVNWLRGSEYKYYSGWYAALIISTNMGNDLPDLEMYFELSYINFENSHSCIIESRTEILRDKNSGDAINLDEDLLLKEKFTKNLAFKKICTQKAKESTEQVS</sequence>
<keyword evidence="2" id="KW-1185">Reference proteome</keyword>
<evidence type="ECO:0000313" key="2">
    <source>
        <dbReference type="Proteomes" id="UP000662931"/>
    </source>
</evidence>
<name>A0A875RWE3_EENNA</name>
<accession>A0A875RWE3</accession>